<dbReference type="PaxDb" id="4097-A0A1S4BT84"/>
<dbReference type="SUPFAM" id="SSF56219">
    <property type="entry name" value="DNase I-like"/>
    <property type="match status" value="1"/>
</dbReference>
<sequence>MGDFNSVLKVEDKVRGNPISMGEIMDFHNYVEDFGLIELPSSGSRYTWNNRHRVRIIIFKIDWVLINSEWLNSMPDFRDQFLPEGISDLCPVKLSNTNAPRRAKAAFKYCNVCSTHSNFLNIVHQRWKHQVDGCCMFKVVKKLKMLKQKVRSLNMQYFKNIIDTAEEDKVALAQPLDVHLQQVEKEKFMSSHLAETYLQQRSKVNWIKLGDDNTRYFFIVIKHRKLQQGIVKISDKQGRVQADQKVIATIFMDYYQELLGHKEQQRARAFNTKEVKDVMFSIKKNKSPGPDEYESGFFKAAWSIIGEKVTDAILEFFENG</sequence>
<gene>
    <name evidence="1" type="primary">LOC107811643</name>
</gene>
<dbReference type="STRING" id="4097.A0A1S4BT84"/>
<dbReference type="InterPro" id="IPR036691">
    <property type="entry name" value="Endo/exonu/phosph_ase_sf"/>
</dbReference>
<dbReference type="KEGG" id="nta:107811643"/>
<dbReference type="PANTHER" id="PTHR33710:SF78">
    <property type="entry name" value="ENDONUCLEASE_EXONUCLEASE_PHOSPHATASE DOMAIN-CONTAINING PROTEIN"/>
    <property type="match status" value="1"/>
</dbReference>
<dbReference type="PANTHER" id="PTHR33710">
    <property type="entry name" value="BNAC02G09200D PROTEIN"/>
    <property type="match status" value="1"/>
</dbReference>
<protein>
    <submittedName>
        <fullName evidence="1">Uncharacterized protein</fullName>
    </submittedName>
</protein>
<proteinExistence type="predicted"/>
<dbReference type="Gene3D" id="3.60.10.10">
    <property type="entry name" value="Endonuclease/exonuclease/phosphatase"/>
    <property type="match status" value="1"/>
</dbReference>
<evidence type="ECO:0000313" key="1">
    <source>
        <dbReference type="RefSeq" id="XP_016492092.1"/>
    </source>
</evidence>
<organism evidence="1">
    <name type="scientific">Nicotiana tabacum</name>
    <name type="common">Common tobacco</name>
    <dbReference type="NCBI Taxonomy" id="4097"/>
    <lineage>
        <taxon>Eukaryota</taxon>
        <taxon>Viridiplantae</taxon>
        <taxon>Streptophyta</taxon>
        <taxon>Embryophyta</taxon>
        <taxon>Tracheophyta</taxon>
        <taxon>Spermatophyta</taxon>
        <taxon>Magnoliopsida</taxon>
        <taxon>eudicotyledons</taxon>
        <taxon>Gunneridae</taxon>
        <taxon>Pentapetalae</taxon>
        <taxon>asterids</taxon>
        <taxon>lamiids</taxon>
        <taxon>Solanales</taxon>
        <taxon>Solanaceae</taxon>
        <taxon>Nicotianoideae</taxon>
        <taxon>Nicotianeae</taxon>
        <taxon>Nicotiana</taxon>
    </lineage>
</organism>
<name>A0A1S4BT84_TOBAC</name>
<dbReference type="RefSeq" id="XP_016492092.1">
    <property type="nucleotide sequence ID" value="XM_016636606.1"/>
</dbReference>
<dbReference type="OrthoDB" id="1938551at2759"/>
<accession>A0A1S4BT84</accession>
<dbReference type="AlphaFoldDB" id="A0A1S4BT84"/>
<reference evidence="1" key="1">
    <citation type="submission" date="2025-08" db="UniProtKB">
        <authorList>
            <consortium name="RefSeq"/>
        </authorList>
    </citation>
    <scope>IDENTIFICATION</scope>
</reference>